<dbReference type="InterPro" id="IPR029069">
    <property type="entry name" value="HotDog_dom_sf"/>
</dbReference>
<name>A0A1I2D2M5_9MICO</name>
<organism evidence="3 4">
    <name type="scientific">Flavimobilis marinus</name>
    <dbReference type="NCBI Taxonomy" id="285351"/>
    <lineage>
        <taxon>Bacteria</taxon>
        <taxon>Bacillati</taxon>
        <taxon>Actinomycetota</taxon>
        <taxon>Actinomycetes</taxon>
        <taxon>Micrococcales</taxon>
        <taxon>Jonesiaceae</taxon>
        <taxon>Flavimobilis</taxon>
    </lineage>
</organism>
<dbReference type="Proteomes" id="UP000198520">
    <property type="component" value="Unassembled WGS sequence"/>
</dbReference>
<gene>
    <name evidence="3" type="ORF">SAMN04488035_0376</name>
</gene>
<evidence type="ECO:0000313" key="3">
    <source>
        <dbReference type="EMBL" id="SFE74771.1"/>
    </source>
</evidence>
<protein>
    <submittedName>
        <fullName evidence="3">MaoC like domain-containing protein</fullName>
    </submittedName>
</protein>
<dbReference type="OrthoDB" id="9800237at2"/>
<dbReference type="SUPFAM" id="SSF54637">
    <property type="entry name" value="Thioesterase/thiol ester dehydrase-isomerase"/>
    <property type="match status" value="1"/>
</dbReference>
<dbReference type="PANTHER" id="PTHR43841">
    <property type="entry name" value="3-HYDROXYACYL-THIOESTER DEHYDRATASE HTDX-RELATED"/>
    <property type="match status" value="1"/>
</dbReference>
<dbReference type="RefSeq" id="WP_093374528.1">
    <property type="nucleotide sequence ID" value="NZ_BNAN01000001.1"/>
</dbReference>
<evidence type="ECO:0000256" key="1">
    <source>
        <dbReference type="ARBA" id="ARBA00005254"/>
    </source>
</evidence>
<evidence type="ECO:0000313" key="4">
    <source>
        <dbReference type="Proteomes" id="UP000198520"/>
    </source>
</evidence>
<accession>A0A1I2D2M5</accession>
<dbReference type="InterPro" id="IPR002539">
    <property type="entry name" value="MaoC-like_dom"/>
</dbReference>
<dbReference type="EMBL" id="FONZ01000001">
    <property type="protein sequence ID" value="SFE74771.1"/>
    <property type="molecule type" value="Genomic_DNA"/>
</dbReference>
<feature type="domain" description="MaoC-like" evidence="2">
    <location>
        <begin position="11"/>
        <end position="105"/>
    </location>
</feature>
<dbReference type="STRING" id="285351.SAMN04488035_0376"/>
<dbReference type="GO" id="GO:0005835">
    <property type="term" value="C:fatty acid synthase complex"/>
    <property type="evidence" value="ECO:0007669"/>
    <property type="project" value="InterPro"/>
</dbReference>
<dbReference type="AlphaFoldDB" id="A0A1I2D2M5"/>
<reference evidence="4" key="1">
    <citation type="submission" date="2016-10" db="EMBL/GenBank/DDBJ databases">
        <authorList>
            <person name="Varghese N."/>
            <person name="Submissions S."/>
        </authorList>
    </citation>
    <scope>NUCLEOTIDE SEQUENCE [LARGE SCALE GENOMIC DNA]</scope>
    <source>
        <strain evidence="4">DSM 19083</strain>
    </source>
</reference>
<dbReference type="GO" id="GO:0004312">
    <property type="term" value="F:fatty acid synthase activity"/>
    <property type="evidence" value="ECO:0007669"/>
    <property type="project" value="InterPro"/>
</dbReference>
<comment type="similarity">
    <text evidence="1">Belongs to the enoyl-CoA hydratase/isomerase family.</text>
</comment>
<dbReference type="GO" id="GO:0006633">
    <property type="term" value="P:fatty acid biosynthetic process"/>
    <property type="evidence" value="ECO:0007669"/>
    <property type="project" value="InterPro"/>
</dbReference>
<keyword evidence="4" id="KW-1185">Reference proteome</keyword>
<proteinExistence type="inferred from homology"/>
<dbReference type="Gene3D" id="3.10.129.10">
    <property type="entry name" value="Hotdog Thioesterase"/>
    <property type="match status" value="1"/>
</dbReference>
<evidence type="ECO:0000259" key="2">
    <source>
        <dbReference type="Pfam" id="PF01575"/>
    </source>
</evidence>
<dbReference type="PRINTS" id="PR01483">
    <property type="entry name" value="FASYNTHASE"/>
</dbReference>
<dbReference type="PANTHER" id="PTHR43841:SF3">
    <property type="entry name" value="(3R)-HYDROXYACYL-ACP DEHYDRATASE SUBUNIT HADB"/>
    <property type="match status" value="1"/>
</dbReference>
<dbReference type="Pfam" id="PF01575">
    <property type="entry name" value="MaoC_dehydratas"/>
    <property type="match status" value="1"/>
</dbReference>
<dbReference type="InterPro" id="IPR003965">
    <property type="entry name" value="Fatty_acid_synthase"/>
</dbReference>
<sequence length="145" mass="15216">MSRPELADLVVGQQIGTHEVRLDRARLVRYAGASGDLNPIHWDEAFATRVGLPGVIAHGMLTMGAVVTSVVDWVGDPGAVLDYQTRFSAPVPVPAAGDVTVAVTATVGALEPADDEAAHGVARIDLLATCDGQRVLTKAQVRVRL</sequence>